<sequence length="66" mass="7440">MIDAIGKTMSRSRAATHKEFACISLGKYSQIQGELLWEQGNIACIRHCSEVRVGTRIRTAQRSFVK</sequence>
<dbReference type="EMBL" id="RKQK01000001">
    <property type="protein sequence ID" value="RPE70920.1"/>
    <property type="molecule type" value="Genomic_DNA"/>
</dbReference>
<gene>
    <name evidence="1" type="ORF">EDD53_0030</name>
</gene>
<keyword evidence="2" id="KW-1185">Reference proteome</keyword>
<organism evidence="1 2">
    <name type="scientific">Pacificibacter maritimus</name>
    <dbReference type="NCBI Taxonomy" id="762213"/>
    <lineage>
        <taxon>Bacteria</taxon>
        <taxon>Pseudomonadati</taxon>
        <taxon>Pseudomonadota</taxon>
        <taxon>Alphaproteobacteria</taxon>
        <taxon>Rhodobacterales</taxon>
        <taxon>Roseobacteraceae</taxon>
        <taxon>Pacificibacter</taxon>
    </lineage>
</organism>
<evidence type="ECO:0000313" key="2">
    <source>
        <dbReference type="Proteomes" id="UP000269689"/>
    </source>
</evidence>
<dbReference type="Proteomes" id="UP000269689">
    <property type="component" value="Unassembled WGS sequence"/>
</dbReference>
<proteinExistence type="predicted"/>
<name>A0A3N4VAT2_9RHOB</name>
<reference evidence="1 2" key="1">
    <citation type="submission" date="2018-11" db="EMBL/GenBank/DDBJ databases">
        <title>Genomic Encyclopedia of Type Strains, Phase IV (KMG-IV): sequencing the most valuable type-strain genomes for metagenomic binning, comparative biology and taxonomic classification.</title>
        <authorList>
            <person name="Goeker M."/>
        </authorList>
    </citation>
    <scope>NUCLEOTIDE SEQUENCE [LARGE SCALE GENOMIC DNA]</scope>
    <source>
        <strain evidence="1 2">DSM 104731</strain>
    </source>
</reference>
<comment type="caution">
    <text evidence="1">The sequence shown here is derived from an EMBL/GenBank/DDBJ whole genome shotgun (WGS) entry which is preliminary data.</text>
</comment>
<dbReference type="AlphaFoldDB" id="A0A3N4VAT2"/>
<protein>
    <submittedName>
        <fullName evidence="1">Uncharacterized protein</fullName>
    </submittedName>
</protein>
<evidence type="ECO:0000313" key="1">
    <source>
        <dbReference type="EMBL" id="RPE70920.1"/>
    </source>
</evidence>
<accession>A0A3N4VAT2</accession>